<name>A2BJ21_HYPBU</name>
<dbReference type="GO" id="GO:0006145">
    <property type="term" value="P:purine nucleobase catabolic process"/>
    <property type="evidence" value="ECO:0007669"/>
    <property type="project" value="TreeGrafter"/>
</dbReference>
<dbReference type="STRING" id="415426.Hbut_0107"/>
<proteinExistence type="predicted"/>
<dbReference type="HOGENOM" id="CLU_015572_1_0_2"/>
<gene>
    <name evidence="2" type="ordered locus">Hbut_0107</name>
</gene>
<dbReference type="EC" id="3.5.2.3" evidence="2"/>
<dbReference type="InterPro" id="IPR006680">
    <property type="entry name" value="Amidohydro-rel"/>
</dbReference>
<dbReference type="Gene3D" id="3.20.20.140">
    <property type="entry name" value="Metal-dependent hydrolases"/>
    <property type="match status" value="1"/>
</dbReference>
<protein>
    <submittedName>
        <fullName evidence="2">Dihydroorotase</fullName>
        <ecNumber evidence="2">3.5.2.3</ecNumber>
    </submittedName>
</protein>
<dbReference type="InterPro" id="IPR011059">
    <property type="entry name" value="Metal-dep_hydrolase_composite"/>
</dbReference>
<evidence type="ECO:0000259" key="1">
    <source>
        <dbReference type="Pfam" id="PF01979"/>
    </source>
</evidence>
<dbReference type="GeneID" id="4782057"/>
<dbReference type="InterPro" id="IPR050138">
    <property type="entry name" value="DHOase/Allantoinase_Hydrolase"/>
</dbReference>
<keyword evidence="3" id="KW-1185">Reference proteome</keyword>
<dbReference type="EMBL" id="CP000493">
    <property type="protein sequence ID" value="ABM79982.1"/>
    <property type="molecule type" value="Genomic_DNA"/>
</dbReference>
<dbReference type="Proteomes" id="UP000002593">
    <property type="component" value="Chromosome"/>
</dbReference>
<dbReference type="eggNOG" id="arCOG00689">
    <property type="taxonomic scope" value="Archaea"/>
</dbReference>
<dbReference type="InterPro" id="IPR032466">
    <property type="entry name" value="Metal_Hydrolase"/>
</dbReference>
<organism evidence="2 3">
    <name type="scientific">Hyperthermus butylicus (strain DSM 5456 / JCM 9403 / PLM1-5)</name>
    <dbReference type="NCBI Taxonomy" id="415426"/>
    <lineage>
        <taxon>Archaea</taxon>
        <taxon>Thermoproteota</taxon>
        <taxon>Thermoprotei</taxon>
        <taxon>Desulfurococcales</taxon>
        <taxon>Pyrodictiaceae</taxon>
        <taxon>Hyperthermus</taxon>
    </lineage>
</organism>
<dbReference type="EnsemblBacteria" id="ABM79982">
    <property type="protein sequence ID" value="ABM79982"/>
    <property type="gene ID" value="Hbut_0107"/>
</dbReference>
<dbReference type="NCBIfam" id="NF001541">
    <property type="entry name" value="PRK00369.1"/>
    <property type="match status" value="1"/>
</dbReference>
<evidence type="ECO:0000313" key="3">
    <source>
        <dbReference type="Proteomes" id="UP000002593"/>
    </source>
</evidence>
<dbReference type="GO" id="GO:0005737">
    <property type="term" value="C:cytoplasm"/>
    <property type="evidence" value="ECO:0007669"/>
    <property type="project" value="TreeGrafter"/>
</dbReference>
<dbReference type="RefSeq" id="WP_011821299.1">
    <property type="nucleotide sequence ID" value="NC_008818.1"/>
</dbReference>
<evidence type="ECO:0000313" key="2">
    <source>
        <dbReference type="EMBL" id="ABM79982.1"/>
    </source>
</evidence>
<dbReference type="GO" id="GO:0004038">
    <property type="term" value="F:allantoinase activity"/>
    <property type="evidence" value="ECO:0007669"/>
    <property type="project" value="TreeGrafter"/>
</dbReference>
<sequence>MPELAICGHLVDGYGVYGSGCINIEGDRIASVTSEPRAPERLDYRDMGGIVLPGMIDLHVHLRGLKLSYKEDEATSTRAAAASGITLVADMPNTMPPLRSKSAIDAKLAALRRMSLVDYAVYAGVPDEPEEARGLAELPIAGFKVYPEDLEERRGTLRRIARLHKLLILHAEHPVALKSIVEAEDTRAAMRGCWAELAGLMEVLDLGPARLHVTHASCPSTVLAAKKVGATVDATPHHLFYSLRGSDCGWRVNPPLRSKAERLSMLKLLAEGMVDALASDHAPHLLRERIDPLSCSPGFAWLDSWPLLAACLVASGTLSLQDYARLTSLNPARILGIDSVYGSLQPGMRANIVVIKLERWHRPARIYSKGENPIENIIEVCAALKAVIVGGTLVYLDGEFTGEKPETVNAIEYASTYLASSSPP</sequence>
<dbReference type="SUPFAM" id="SSF51556">
    <property type="entry name" value="Metallo-dependent hydrolases"/>
    <property type="match status" value="1"/>
</dbReference>
<dbReference type="GO" id="GO:0004151">
    <property type="term" value="F:dihydroorotase activity"/>
    <property type="evidence" value="ECO:0007669"/>
    <property type="project" value="UniProtKB-EC"/>
</dbReference>
<dbReference type="Pfam" id="PF01979">
    <property type="entry name" value="Amidohydro_1"/>
    <property type="match status" value="1"/>
</dbReference>
<keyword evidence="2" id="KW-0378">Hydrolase</keyword>
<dbReference type="KEGG" id="hbu:Hbut_0107"/>
<dbReference type="PANTHER" id="PTHR43668">
    <property type="entry name" value="ALLANTOINASE"/>
    <property type="match status" value="1"/>
</dbReference>
<dbReference type="SUPFAM" id="SSF51338">
    <property type="entry name" value="Composite domain of metallo-dependent hydrolases"/>
    <property type="match status" value="1"/>
</dbReference>
<accession>A2BJ21</accession>
<dbReference type="PANTHER" id="PTHR43668:SF2">
    <property type="entry name" value="ALLANTOINASE"/>
    <property type="match status" value="1"/>
</dbReference>
<dbReference type="AlphaFoldDB" id="A2BJ21"/>
<dbReference type="OrthoDB" id="8791at2157"/>
<reference evidence="2 3" key="1">
    <citation type="journal article" date="2007" name="Archaea">
        <title>The genome of Hyperthermus butylicus: a sulfur-reducing, peptide fermenting, neutrophilic Crenarchaeote growing up to 108 degrees C.</title>
        <authorList>
            <person name="Brugger K."/>
            <person name="Chen L."/>
            <person name="Stark M."/>
            <person name="Zibat A."/>
            <person name="Redder P."/>
            <person name="Ruepp A."/>
            <person name="Awayez M."/>
            <person name="She Q."/>
            <person name="Garrett R.A."/>
            <person name="Klenk H.P."/>
        </authorList>
    </citation>
    <scope>NUCLEOTIDE SEQUENCE [LARGE SCALE GENOMIC DNA]</scope>
    <source>
        <strain evidence="3">DSM 5456 / JCM 9403 / PLM1-5</strain>
    </source>
</reference>
<feature type="domain" description="Amidohydrolase-related" evidence="1">
    <location>
        <begin position="50"/>
        <end position="394"/>
    </location>
</feature>